<dbReference type="Pfam" id="PF01928">
    <property type="entry name" value="CYTH"/>
    <property type="match status" value="1"/>
</dbReference>
<gene>
    <name evidence="2" type="ORF">H8B19_10460</name>
</gene>
<proteinExistence type="predicted"/>
<dbReference type="PANTHER" id="PTHR39569">
    <property type="entry name" value="INORGANIC TRIPHOSPHATASE"/>
    <property type="match status" value="1"/>
</dbReference>
<dbReference type="AlphaFoldDB" id="A0A8J6IVM7"/>
<name>A0A8J6IVM7_9ALTE</name>
<dbReference type="GO" id="GO:0046872">
    <property type="term" value="F:metal ion binding"/>
    <property type="evidence" value="ECO:0007669"/>
    <property type="project" value="TreeGrafter"/>
</dbReference>
<dbReference type="EMBL" id="JACNEP010000007">
    <property type="protein sequence ID" value="MBC3766303.1"/>
    <property type="molecule type" value="Genomic_DNA"/>
</dbReference>
<dbReference type="InterPro" id="IPR023577">
    <property type="entry name" value="CYTH_domain"/>
</dbReference>
<evidence type="ECO:0000313" key="3">
    <source>
        <dbReference type="Proteomes" id="UP000601768"/>
    </source>
</evidence>
<evidence type="ECO:0000259" key="1">
    <source>
        <dbReference type="PROSITE" id="PS51707"/>
    </source>
</evidence>
<dbReference type="InterPro" id="IPR033469">
    <property type="entry name" value="CYTH-like_dom_sf"/>
</dbReference>
<dbReference type="PANTHER" id="PTHR39569:SF1">
    <property type="entry name" value="INORGANIC TRIPHOSPHATASE"/>
    <property type="match status" value="1"/>
</dbReference>
<dbReference type="SUPFAM" id="SSF55154">
    <property type="entry name" value="CYTH-like phosphatases"/>
    <property type="match status" value="1"/>
</dbReference>
<reference evidence="2" key="2">
    <citation type="submission" date="2020-08" db="EMBL/GenBank/DDBJ databases">
        <authorList>
            <person name="Lai Q."/>
        </authorList>
    </citation>
    <scope>NUCLEOTIDE SEQUENCE</scope>
    <source>
        <strain evidence="2">S27-2</strain>
    </source>
</reference>
<keyword evidence="3" id="KW-1185">Reference proteome</keyword>
<accession>A0A8J6IVM7</accession>
<protein>
    <submittedName>
        <fullName evidence="2">CYTH domain-containing protein</fullName>
    </submittedName>
</protein>
<feature type="domain" description="CYTH" evidence="1">
    <location>
        <begin position="2"/>
        <end position="205"/>
    </location>
</feature>
<sequence>MDTEIELKILVPADANQIIVSSYLPTLQANIEHKSLTLYNSYYDTADNALRKLDMGFRVRGCNGEFEQTIKTAGQSVAGLHQRPEYNVNLPDNQPQLHLFDPALWPGDMNVEQLQEELEVVFTTHFQREAYLIGFENGNQIELVFDLGKVSAGSHEQSICEIELELKAGDAQCLFDIAEQLFQLMPCRLGFQSKAARGYMLAKGLELNPLDNSKSVNLSQQDNVEQAFIKSVSFVLNWWQHHEQCYVSTKNEAALLGIQTAIRMLGQVLRMYQPLLGLSELQSLIHKSDAIEKKWQWVTEFYGLVTLSSERGSFRKLHEKNDQLLSFLNGRAQGMLLSHQPMCLIDNENAARLQLALLKLLTSKPWLQTSDQWHQPIKAVCRQVLSDGLYQVSQLMTGGSPFDAEQYKESEALLRNVLFNGVFFANLFADNGREQFRAPWLDILDGIEELQMLSQLQHEIRRSDLEEKDELVTWVQDKTARLLSIMEQSRGAALDMQPYWED</sequence>
<dbReference type="PROSITE" id="PS51707">
    <property type="entry name" value="CYTH"/>
    <property type="match status" value="1"/>
</dbReference>
<reference evidence="2" key="1">
    <citation type="journal article" date="2018" name="Int. J. Syst. Evol. Microbiol.">
        <title>Neptunicella marina gen. nov., sp. nov., isolated from surface seawater.</title>
        <authorList>
            <person name="Liu X."/>
            <person name="Lai Q."/>
            <person name="Du Y."/>
            <person name="Zhang X."/>
            <person name="Liu Z."/>
            <person name="Sun F."/>
            <person name="Shao Z."/>
        </authorList>
    </citation>
    <scope>NUCLEOTIDE SEQUENCE</scope>
    <source>
        <strain evidence="2">S27-2</strain>
    </source>
</reference>
<dbReference type="SMART" id="SM01118">
    <property type="entry name" value="CYTH"/>
    <property type="match status" value="1"/>
</dbReference>
<dbReference type="Proteomes" id="UP000601768">
    <property type="component" value="Unassembled WGS sequence"/>
</dbReference>
<comment type="caution">
    <text evidence="2">The sequence shown here is derived from an EMBL/GenBank/DDBJ whole genome shotgun (WGS) entry which is preliminary data.</text>
</comment>
<dbReference type="Gene3D" id="2.40.320.10">
    <property type="entry name" value="Hypothetical Protein Pfu-838710-001"/>
    <property type="match status" value="1"/>
</dbReference>
<dbReference type="CDD" id="cd07756">
    <property type="entry name" value="CYTH-like_Pase_CHAD"/>
    <property type="match status" value="1"/>
</dbReference>
<organism evidence="2 3">
    <name type="scientific">Neptunicella marina</name>
    <dbReference type="NCBI Taxonomy" id="2125989"/>
    <lineage>
        <taxon>Bacteria</taxon>
        <taxon>Pseudomonadati</taxon>
        <taxon>Pseudomonadota</taxon>
        <taxon>Gammaproteobacteria</taxon>
        <taxon>Alteromonadales</taxon>
        <taxon>Alteromonadaceae</taxon>
        <taxon>Neptunicella</taxon>
    </lineage>
</organism>
<evidence type="ECO:0000313" key="2">
    <source>
        <dbReference type="EMBL" id="MBC3766303.1"/>
    </source>
</evidence>
<dbReference type="GO" id="GO:0050355">
    <property type="term" value="F:inorganic triphosphate phosphatase activity"/>
    <property type="evidence" value="ECO:0007669"/>
    <property type="project" value="InterPro"/>
</dbReference>
<dbReference type="InterPro" id="IPR039013">
    <property type="entry name" value="YgiF"/>
</dbReference>
<dbReference type="RefSeq" id="WP_186506831.1">
    <property type="nucleotide sequence ID" value="NZ_JACNEP010000007.1"/>
</dbReference>